<evidence type="ECO:0000256" key="3">
    <source>
        <dbReference type="ARBA" id="ARBA00022723"/>
    </source>
</evidence>
<dbReference type="SUPFAM" id="SSF51391">
    <property type="entry name" value="Thiamin phosphate synthase"/>
    <property type="match status" value="1"/>
</dbReference>
<feature type="binding site" evidence="9">
    <location>
        <position position="107"/>
    </location>
    <ligand>
        <name>4-amino-2-methyl-5-(diphosphooxymethyl)pyrimidine</name>
        <dbReference type="ChEBI" id="CHEBI:57841"/>
    </ligand>
</feature>
<feature type="binding site" evidence="9">
    <location>
        <position position="88"/>
    </location>
    <ligand>
        <name>Mg(2+)</name>
        <dbReference type="ChEBI" id="CHEBI:18420"/>
    </ligand>
</feature>
<comment type="cofactor">
    <cofactor evidence="9">
        <name>Mg(2+)</name>
        <dbReference type="ChEBI" id="CHEBI:18420"/>
    </cofactor>
    <text evidence="9">Binds 1 Mg(2+) ion per subunit.</text>
</comment>
<reference evidence="13" key="1">
    <citation type="submission" date="2024-06" db="EMBL/GenBank/DDBJ databases">
        <title>Genome sequence of Vogesella sp. MAHUQ-64.</title>
        <authorList>
            <person name="Huq M.A."/>
        </authorList>
    </citation>
    <scope>NUCLEOTIDE SEQUENCE</scope>
    <source>
        <strain evidence="13">MAHUQ-64</strain>
    </source>
</reference>
<dbReference type="EC" id="2.5.1.3" evidence="9"/>
<dbReference type="HAMAP" id="MF_00097">
    <property type="entry name" value="TMP_synthase"/>
    <property type="match status" value="1"/>
</dbReference>
<keyword evidence="2 9" id="KW-0808">Transferase</keyword>
<keyword evidence="5 9" id="KW-0784">Thiamine biosynthesis</keyword>
<name>A0ABV1M135_9NEIS</name>
<dbReference type="CDD" id="cd00564">
    <property type="entry name" value="TMP_TenI"/>
    <property type="match status" value="1"/>
</dbReference>
<protein>
    <recommendedName>
        <fullName evidence="9">Thiamine-phosphate synthase</fullName>
        <shortName evidence="9">TP synthase</shortName>
        <shortName evidence="9">TPS</shortName>
        <ecNumber evidence="9">2.5.1.3</ecNumber>
    </recommendedName>
    <alternativeName>
        <fullName evidence="9">Thiamine-phosphate pyrophosphorylase</fullName>
        <shortName evidence="9">TMP pyrophosphorylase</shortName>
        <shortName evidence="9">TMP-PPase</shortName>
    </alternativeName>
</protein>
<dbReference type="InterPro" id="IPR013785">
    <property type="entry name" value="Aldolase_TIM"/>
</dbReference>
<feature type="binding site" evidence="9">
    <location>
        <begin position="36"/>
        <end position="40"/>
    </location>
    <ligand>
        <name>4-amino-2-methyl-5-(diphosphooxymethyl)pyrimidine</name>
        <dbReference type="ChEBI" id="CHEBI:57841"/>
    </ligand>
</feature>
<feature type="binding site" evidence="9">
    <location>
        <position position="163"/>
    </location>
    <ligand>
        <name>2-[(2R,5Z)-2-carboxy-4-methylthiazol-5(2H)-ylidene]ethyl phosphate</name>
        <dbReference type="ChEBI" id="CHEBI:62899"/>
    </ligand>
</feature>
<comment type="pathway">
    <text evidence="1 9 11">Cofactor biosynthesis; thiamine diphosphate biosynthesis; thiamine phosphate from 4-amino-2-methyl-5-diphosphomethylpyrimidine and 4-methyl-5-(2-phosphoethyl)-thiazole: step 1/1.</text>
</comment>
<evidence type="ECO:0000313" key="13">
    <source>
        <dbReference type="EMBL" id="MEQ6289936.1"/>
    </source>
</evidence>
<dbReference type="InterPro" id="IPR036206">
    <property type="entry name" value="ThiamineP_synth_sf"/>
</dbReference>
<feature type="binding site" evidence="9">
    <location>
        <position position="137"/>
    </location>
    <ligand>
        <name>4-amino-2-methyl-5-(diphosphooxymethyl)pyrimidine</name>
        <dbReference type="ChEBI" id="CHEBI:57841"/>
    </ligand>
</feature>
<feature type="domain" description="Thiamine phosphate synthase/TenI" evidence="12">
    <location>
        <begin position="7"/>
        <end position="185"/>
    </location>
</feature>
<dbReference type="InterPro" id="IPR022998">
    <property type="entry name" value="ThiamineP_synth_TenI"/>
</dbReference>
<proteinExistence type="inferred from homology"/>
<evidence type="ECO:0000256" key="7">
    <source>
        <dbReference type="ARBA" id="ARBA00047851"/>
    </source>
</evidence>
<keyword evidence="4 9" id="KW-0460">Magnesium</keyword>
<sequence>MPNVSGLYAITPDTDNSEQLIEQVSAALDGGARVLQYRNKGSDTVRRLWQANILASLARSRHALFIVNDDIELAQAVKADGVHVGRDDAAIAAARAALGPAALIGASCYNDIALARAAVAAGANYVAFGAVFPSATKPQAVAAPLALFAQSIDLGVPRVAIGGITTANAGQVVAAGADAIAVIGGLFDGDGIAERAATLAALFD</sequence>
<evidence type="ECO:0000256" key="11">
    <source>
        <dbReference type="RuleBase" id="RU004253"/>
    </source>
</evidence>
<dbReference type="GO" id="GO:0004789">
    <property type="term" value="F:thiamine-phosphate diphosphorylase activity"/>
    <property type="evidence" value="ECO:0007669"/>
    <property type="project" value="UniProtKB-EC"/>
</dbReference>
<dbReference type="PANTHER" id="PTHR20857:SF15">
    <property type="entry name" value="THIAMINE-PHOSPHATE SYNTHASE"/>
    <property type="match status" value="1"/>
</dbReference>
<gene>
    <name evidence="9 13" type="primary">thiE</name>
    <name evidence="13" type="ORF">ABNW52_04825</name>
</gene>
<comment type="catalytic activity">
    <reaction evidence="7 9 10">
        <text>2-(2-carboxy-4-methylthiazol-5-yl)ethyl phosphate + 4-amino-2-methyl-5-(diphosphooxymethyl)pyrimidine + 2 H(+) = thiamine phosphate + CO2 + diphosphate</text>
        <dbReference type="Rhea" id="RHEA:47848"/>
        <dbReference type="ChEBI" id="CHEBI:15378"/>
        <dbReference type="ChEBI" id="CHEBI:16526"/>
        <dbReference type="ChEBI" id="CHEBI:33019"/>
        <dbReference type="ChEBI" id="CHEBI:37575"/>
        <dbReference type="ChEBI" id="CHEBI:57841"/>
        <dbReference type="ChEBI" id="CHEBI:62890"/>
        <dbReference type="EC" id="2.5.1.3"/>
    </reaction>
</comment>
<feature type="binding site" evidence="9">
    <location>
        <position position="68"/>
    </location>
    <ligand>
        <name>4-amino-2-methyl-5-(diphosphooxymethyl)pyrimidine</name>
        <dbReference type="ChEBI" id="CHEBI:57841"/>
    </ligand>
</feature>
<comment type="catalytic activity">
    <reaction evidence="6 9 10">
        <text>4-methyl-5-(2-phosphooxyethyl)-thiazole + 4-amino-2-methyl-5-(diphosphooxymethyl)pyrimidine + H(+) = thiamine phosphate + diphosphate</text>
        <dbReference type="Rhea" id="RHEA:22328"/>
        <dbReference type="ChEBI" id="CHEBI:15378"/>
        <dbReference type="ChEBI" id="CHEBI:33019"/>
        <dbReference type="ChEBI" id="CHEBI:37575"/>
        <dbReference type="ChEBI" id="CHEBI:57841"/>
        <dbReference type="ChEBI" id="CHEBI:58296"/>
        <dbReference type="EC" id="2.5.1.3"/>
    </reaction>
</comment>
<evidence type="ECO:0000256" key="1">
    <source>
        <dbReference type="ARBA" id="ARBA00005165"/>
    </source>
</evidence>
<evidence type="ECO:0000259" key="12">
    <source>
        <dbReference type="Pfam" id="PF02581"/>
    </source>
</evidence>
<dbReference type="RefSeq" id="WP_349584761.1">
    <property type="nucleotide sequence ID" value="NZ_JBEFLD010000002.1"/>
</dbReference>
<dbReference type="InterPro" id="IPR034291">
    <property type="entry name" value="TMP_synthase"/>
</dbReference>
<evidence type="ECO:0000313" key="14">
    <source>
        <dbReference type="Proteomes" id="UP001433638"/>
    </source>
</evidence>
<evidence type="ECO:0000256" key="2">
    <source>
        <dbReference type="ARBA" id="ARBA00022679"/>
    </source>
</evidence>
<comment type="similarity">
    <text evidence="9 10">Belongs to the thiamine-phosphate synthase family.</text>
</comment>
<comment type="catalytic activity">
    <reaction evidence="8 9 10">
        <text>2-[(2R,5Z)-2-carboxy-4-methylthiazol-5(2H)-ylidene]ethyl phosphate + 4-amino-2-methyl-5-(diphosphooxymethyl)pyrimidine + 2 H(+) = thiamine phosphate + CO2 + diphosphate</text>
        <dbReference type="Rhea" id="RHEA:47844"/>
        <dbReference type="ChEBI" id="CHEBI:15378"/>
        <dbReference type="ChEBI" id="CHEBI:16526"/>
        <dbReference type="ChEBI" id="CHEBI:33019"/>
        <dbReference type="ChEBI" id="CHEBI:37575"/>
        <dbReference type="ChEBI" id="CHEBI:57841"/>
        <dbReference type="ChEBI" id="CHEBI:62899"/>
        <dbReference type="EC" id="2.5.1.3"/>
    </reaction>
</comment>
<comment type="caution">
    <text evidence="13">The sequence shown here is derived from an EMBL/GenBank/DDBJ whole genome shotgun (WGS) entry which is preliminary data.</text>
</comment>
<dbReference type="PANTHER" id="PTHR20857">
    <property type="entry name" value="THIAMINE-PHOSPHATE PYROPHOSPHORYLASE"/>
    <property type="match status" value="1"/>
</dbReference>
<evidence type="ECO:0000256" key="4">
    <source>
        <dbReference type="ARBA" id="ARBA00022842"/>
    </source>
</evidence>
<evidence type="ECO:0000256" key="9">
    <source>
        <dbReference type="HAMAP-Rule" id="MF_00097"/>
    </source>
</evidence>
<organism evidence="13 14">
    <name type="scientific">Vogesella oryzagri</name>
    <dbReference type="NCBI Taxonomy" id="3160864"/>
    <lineage>
        <taxon>Bacteria</taxon>
        <taxon>Pseudomonadati</taxon>
        <taxon>Pseudomonadota</taxon>
        <taxon>Betaproteobacteria</taxon>
        <taxon>Neisseriales</taxon>
        <taxon>Chromobacteriaceae</taxon>
        <taxon>Vogesella</taxon>
    </lineage>
</organism>
<evidence type="ECO:0000256" key="10">
    <source>
        <dbReference type="RuleBase" id="RU003826"/>
    </source>
</evidence>
<comment type="caution">
    <text evidence="9">Lacks conserved residue(s) required for the propagation of feature annotation.</text>
</comment>
<evidence type="ECO:0000256" key="6">
    <source>
        <dbReference type="ARBA" id="ARBA00047334"/>
    </source>
</evidence>
<comment type="function">
    <text evidence="9">Condenses 4-methyl-5-(beta-hydroxyethyl)thiazole monophosphate (THZ-P) and 2-methyl-4-amino-5-hydroxymethyl pyrimidine pyrophosphate (HMP-PP) to form thiamine monophosphate (TMP).</text>
</comment>
<dbReference type="Gene3D" id="3.20.20.70">
    <property type="entry name" value="Aldolase class I"/>
    <property type="match status" value="1"/>
</dbReference>
<feature type="binding site" evidence="9">
    <location>
        <begin position="134"/>
        <end position="136"/>
    </location>
    <ligand>
        <name>2-[(2R,5Z)-2-carboxy-4-methylthiazol-5(2H)-ylidene]ethyl phosphate</name>
        <dbReference type="ChEBI" id="CHEBI:62899"/>
    </ligand>
</feature>
<keyword evidence="3 9" id="KW-0479">Metal-binding</keyword>
<evidence type="ECO:0000256" key="8">
    <source>
        <dbReference type="ARBA" id="ARBA00047883"/>
    </source>
</evidence>
<evidence type="ECO:0000256" key="5">
    <source>
        <dbReference type="ARBA" id="ARBA00022977"/>
    </source>
</evidence>
<dbReference type="Proteomes" id="UP001433638">
    <property type="component" value="Unassembled WGS sequence"/>
</dbReference>
<dbReference type="NCBIfam" id="TIGR00693">
    <property type="entry name" value="thiE"/>
    <property type="match status" value="1"/>
</dbReference>
<feature type="binding site" evidence="9">
    <location>
        <position position="69"/>
    </location>
    <ligand>
        <name>Mg(2+)</name>
        <dbReference type="ChEBI" id="CHEBI:18420"/>
    </ligand>
</feature>
<dbReference type="Pfam" id="PF02581">
    <property type="entry name" value="TMP-TENI"/>
    <property type="match status" value="1"/>
</dbReference>
<accession>A0ABV1M135</accession>
<keyword evidence="14" id="KW-1185">Reference proteome</keyword>
<dbReference type="EMBL" id="JBEFLD010000002">
    <property type="protein sequence ID" value="MEQ6289936.1"/>
    <property type="molecule type" value="Genomic_DNA"/>
</dbReference>